<evidence type="ECO:0000259" key="8">
    <source>
        <dbReference type="Pfam" id="PF20684"/>
    </source>
</evidence>
<feature type="transmembrane region" description="Helical" evidence="7">
    <location>
        <begin position="203"/>
        <end position="223"/>
    </location>
</feature>
<dbReference type="InterPro" id="IPR052337">
    <property type="entry name" value="SAT4-like"/>
</dbReference>
<evidence type="ECO:0000256" key="3">
    <source>
        <dbReference type="ARBA" id="ARBA00022989"/>
    </source>
</evidence>
<dbReference type="PANTHER" id="PTHR33048:SF123">
    <property type="entry name" value="INTEGRAL MEMBRANE PROTEIN"/>
    <property type="match status" value="1"/>
</dbReference>
<protein>
    <submittedName>
        <fullName evidence="9">Pth11-like integral membrane protein</fullName>
    </submittedName>
</protein>
<feature type="region of interest" description="Disordered" evidence="6">
    <location>
        <begin position="279"/>
        <end position="319"/>
    </location>
</feature>
<feature type="transmembrane region" description="Helical" evidence="7">
    <location>
        <begin position="243"/>
        <end position="262"/>
    </location>
</feature>
<keyword evidence="3 7" id="KW-1133">Transmembrane helix</keyword>
<dbReference type="Proteomes" id="UP000572817">
    <property type="component" value="Unassembled WGS sequence"/>
</dbReference>
<dbReference type="AlphaFoldDB" id="A0A8H4N8J8"/>
<feature type="transmembrane region" description="Helical" evidence="7">
    <location>
        <begin position="12"/>
        <end position="31"/>
    </location>
</feature>
<feature type="transmembrane region" description="Helical" evidence="7">
    <location>
        <begin position="89"/>
        <end position="114"/>
    </location>
</feature>
<evidence type="ECO:0000256" key="4">
    <source>
        <dbReference type="ARBA" id="ARBA00023136"/>
    </source>
</evidence>
<sequence>MLSRAEIAPGALHAAITSTAVTVLSFVFLSLKVSTRAKVQNRLGWDDGLAITAYVFTVPLVVTIWKQAQNGMGLHSSTLSPEMLMTQNIWFWASIWLYVSAIGFAKLSVLTQYLRIFVGKKTKIATWAMIVIVIVYTIQGDLVGVFSCTPVNKFWNRPLPGTCVNAAVYYYITIAMNILTDIAVVVIPVPALMKLNIPTNQKYGLVFAFALGGFGCIISIVRLHAIKVSLTSPDPNLANSQPSLWSVVEVQVCIICACLPSLRPILVRIFPYASSFGSSNGRSGIGKRSQHHTTNRNWAQGNGINRLTSNSGSRHDSEQALHEIELSDTKSIKGGIQVVSTSEVRSERAPSGVSRSPSTGSREGLARSPVPPDQWGYTVDVEVNHK</sequence>
<dbReference type="OrthoDB" id="444631at2759"/>
<comment type="similarity">
    <text evidence="5">Belongs to the SAT4 family.</text>
</comment>
<comment type="caution">
    <text evidence="9">The sequence shown here is derived from an EMBL/GenBank/DDBJ whole genome shotgun (WGS) entry which is preliminary data.</text>
</comment>
<keyword evidence="4 7" id="KW-0472">Membrane</keyword>
<feature type="transmembrane region" description="Helical" evidence="7">
    <location>
        <begin position="167"/>
        <end position="191"/>
    </location>
</feature>
<keyword evidence="2 7" id="KW-0812">Transmembrane</keyword>
<evidence type="ECO:0000256" key="6">
    <source>
        <dbReference type="SAM" id="MobiDB-lite"/>
    </source>
</evidence>
<dbReference type="PANTHER" id="PTHR33048">
    <property type="entry name" value="PTH11-LIKE INTEGRAL MEMBRANE PROTEIN (AFU_ORTHOLOGUE AFUA_5G11245)"/>
    <property type="match status" value="1"/>
</dbReference>
<evidence type="ECO:0000256" key="1">
    <source>
        <dbReference type="ARBA" id="ARBA00004141"/>
    </source>
</evidence>
<dbReference type="Pfam" id="PF20684">
    <property type="entry name" value="Fung_rhodopsin"/>
    <property type="match status" value="1"/>
</dbReference>
<dbReference type="GO" id="GO:0016020">
    <property type="term" value="C:membrane"/>
    <property type="evidence" value="ECO:0007669"/>
    <property type="project" value="UniProtKB-SubCell"/>
</dbReference>
<dbReference type="EMBL" id="WWBZ02000001">
    <property type="protein sequence ID" value="KAF4313120.1"/>
    <property type="molecule type" value="Genomic_DNA"/>
</dbReference>
<gene>
    <name evidence="9" type="ORF">GTA08_BOTSDO00650</name>
</gene>
<feature type="compositionally biased region" description="Polar residues" evidence="6">
    <location>
        <begin position="295"/>
        <end position="312"/>
    </location>
</feature>
<name>A0A8H4N8J8_9PEZI</name>
<evidence type="ECO:0000313" key="10">
    <source>
        <dbReference type="Proteomes" id="UP000572817"/>
    </source>
</evidence>
<accession>A0A8H4N8J8</accession>
<evidence type="ECO:0000256" key="2">
    <source>
        <dbReference type="ARBA" id="ARBA00022692"/>
    </source>
</evidence>
<feature type="region of interest" description="Disordered" evidence="6">
    <location>
        <begin position="338"/>
        <end position="386"/>
    </location>
</feature>
<evidence type="ECO:0000256" key="5">
    <source>
        <dbReference type="ARBA" id="ARBA00038359"/>
    </source>
</evidence>
<evidence type="ECO:0000256" key="7">
    <source>
        <dbReference type="SAM" id="Phobius"/>
    </source>
</evidence>
<keyword evidence="10" id="KW-1185">Reference proteome</keyword>
<feature type="transmembrane region" description="Helical" evidence="7">
    <location>
        <begin position="126"/>
        <end position="147"/>
    </location>
</feature>
<evidence type="ECO:0000313" key="9">
    <source>
        <dbReference type="EMBL" id="KAF4313120.1"/>
    </source>
</evidence>
<comment type="subcellular location">
    <subcellularLocation>
        <location evidence="1">Membrane</location>
        <topology evidence="1">Multi-pass membrane protein</topology>
    </subcellularLocation>
</comment>
<proteinExistence type="inferred from homology"/>
<feature type="transmembrane region" description="Helical" evidence="7">
    <location>
        <begin position="43"/>
        <end position="65"/>
    </location>
</feature>
<dbReference type="InterPro" id="IPR049326">
    <property type="entry name" value="Rhodopsin_dom_fungi"/>
</dbReference>
<reference evidence="9" key="1">
    <citation type="submission" date="2020-04" db="EMBL/GenBank/DDBJ databases">
        <title>Genome Assembly and Annotation of Botryosphaeria dothidea sdau 11-99, a Latent Pathogen of Apple Fruit Ring Rot in China.</title>
        <authorList>
            <person name="Yu C."/>
            <person name="Diao Y."/>
            <person name="Lu Q."/>
            <person name="Zhao J."/>
            <person name="Cui S."/>
            <person name="Peng C."/>
            <person name="He B."/>
            <person name="Liu H."/>
        </authorList>
    </citation>
    <scope>NUCLEOTIDE SEQUENCE [LARGE SCALE GENOMIC DNA]</scope>
    <source>
        <strain evidence="9">Sdau11-99</strain>
    </source>
</reference>
<organism evidence="9 10">
    <name type="scientific">Botryosphaeria dothidea</name>
    <dbReference type="NCBI Taxonomy" id="55169"/>
    <lineage>
        <taxon>Eukaryota</taxon>
        <taxon>Fungi</taxon>
        <taxon>Dikarya</taxon>
        <taxon>Ascomycota</taxon>
        <taxon>Pezizomycotina</taxon>
        <taxon>Dothideomycetes</taxon>
        <taxon>Dothideomycetes incertae sedis</taxon>
        <taxon>Botryosphaeriales</taxon>
        <taxon>Botryosphaeriaceae</taxon>
        <taxon>Botryosphaeria</taxon>
    </lineage>
</organism>
<feature type="domain" description="Rhodopsin" evidence="8">
    <location>
        <begin position="31"/>
        <end position="267"/>
    </location>
</feature>